<dbReference type="KEGG" id="sus:Acid_5279"/>
<keyword evidence="7 9" id="KW-0378">Hydrolase</keyword>
<dbReference type="GO" id="GO:0006098">
    <property type="term" value="P:pentose-phosphate shunt"/>
    <property type="evidence" value="ECO:0007669"/>
    <property type="project" value="UniProtKB-UniPathway"/>
</dbReference>
<evidence type="ECO:0000256" key="5">
    <source>
        <dbReference type="ARBA" id="ARBA00013198"/>
    </source>
</evidence>
<reference evidence="9" key="1">
    <citation type="submission" date="2006-10" db="EMBL/GenBank/DDBJ databases">
        <title>Complete sequence of Solibacter usitatus Ellin6076.</title>
        <authorList>
            <consortium name="US DOE Joint Genome Institute"/>
            <person name="Copeland A."/>
            <person name="Lucas S."/>
            <person name="Lapidus A."/>
            <person name="Barry K."/>
            <person name="Detter J.C."/>
            <person name="Glavina del Rio T."/>
            <person name="Hammon N."/>
            <person name="Israni S."/>
            <person name="Dalin E."/>
            <person name="Tice H."/>
            <person name="Pitluck S."/>
            <person name="Thompson L.S."/>
            <person name="Brettin T."/>
            <person name="Bruce D."/>
            <person name="Han C."/>
            <person name="Tapia R."/>
            <person name="Gilna P."/>
            <person name="Schmutz J."/>
            <person name="Larimer F."/>
            <person name="Land M."/>
            <person name="Hauser L."/>
            <person name="Kyrpides N."/>
            <person name="Mikhailova N."/>
            <person name="Janssen P.H."/>
            <person name="Kuske C.R."/>
            <person name="Richardson P."/>
        </authorList>
    </citation>
    <scope>NUCLEOTIDE SEQUENCE</scope>
    <source>
        <strain evidence="9">Ellin6076</strain>
    </source>
</reference>
<feature type="domain" description="Glucosamine/galactosamine-6-phosphate isomerase" evidence="8">
    <location>
        <begin position="9"/>
        <end position="228"/>
    </location>
</feature>
<sequence length="241" mass="26959">MSAHWQKLPDAQAAAEACAHHIIGRLDEAISGQEFASFAISGGSSPKPMFHILAATNFPWDRVHIFWVDERCVPPTDDASNYKMAMEYLIKPAHIPQRNVHRVFGELAPPAAAKRYVEEIREFFGLAEGELPRFDLVHRGMGPDAHTASLFPGEPLIDDREGIAAPVYVEKFHQWRVTLLPGVLLAAKHTVFLAVGEDKTDAVRAVFKEEYDPKKYPAQIASHHGRGVMWFMDEPAARLLD</sequence>
<evidence type="ECO:0000256" key="3">
    <source>
        <dbReference type="ARBA" id="ARBA00004961"/>
    </source>
</evidence>
<dbReference type="EC" id="3.1.1.31" evidence="5 7"/>
<proteinExistence type="inferred from homology"/>
<dbReference type="InterPro" id="IPR006148">
    <property type="entry name" value="Glc/Gal-6P_isomerase"/>
</dbReference>
<evidence type="ECO:0000256" key="1">
    <source>
        <dbReference type="ARBA" id="ARBA00000832"/>
    </source>
</evidence>
<dbReference type="SUPFAM" id="SSF100950">
    <property type="entry name" value="NagB/RpiA/CoA transferase-like"/>
    <property type="match status" value="1"/>
</dbReference>
<dbReference type="GO" id="GO:0017057">
    <property type="term" value="F:6-phosphogluconolactonase activity"/>
    <property type="evidence" value="ECO:0007669"/>
    <property type="project" value="UniProtKB-UniRule"/>
</dbReference>
<evidence type="ECO:0000256" key="4">
    <source>
        <dbReference type="ARBA" id="ARBA00010662"/>
    </source>
</evidence>
<dbReference type="InParanoid" id="Q01VT6"/>
<evidence type="ECO:0000259" key="8">
    <source>
        <dbReference type="Pfam" id="PF01182"/>
    </source>
</evidence>
<dbReference type="PANTHER" id="PTHR11054:SF0">
    <property type="entry name" value="6-PHOSPHOGLUCONOLACTONASE"/>
    <property type="match status" value="1"/>
</dbReference>
<dbReference type="AlphaFoldDB" id="Q01VT6"/>
<evidence type="ECO:0000313" key="9">
    <source>
        <dbReference type="EMBL" id="ABJ86229.1"/>
    </source>
</evidence>
<dbReference type="eggNOG" id="COG0363">
    <property type="taxonomic scope" value="Bacteria"/>
</dbReference>
<gene>
    <name evidence="7" type="primary">pgl</name>
    <name evidence="9" type="ordered locus">Acid_5279</name>
</gene>
<accession>Q01VT6</accession>
<comment type="similarity">
    <text evidence="4 7">Belongs to the glucosamine/galactosamine-6-phosphate isomerase family. 6-phosphogluconolactonase subfamily.</text>
</comment>
<dbReference type="GO" id="GO:0005975">
    <property type="term" value="P:carbohydrate metabolic process"/>
    <property type="evidence" value="ECO:0007669"/>
    <property type="project" value="UniProtKB-UniRule"/>
</dbReference>
<dbReference type="InterPro" id="IPR005900">
    <property type="entry name" value="6-phosphogluconolactonase_DevB"/>
</dbReference>
<dbReference type="STRING" id="234267.Acid_5279"/>
<dbReference type="InterPro" id="IPR039104">
    <property type="entry name" value="6PGL"/>
</dbReference>
<evidence type="ECO:0000256" key="7">
    <source>
        <dbReference type="RuleBase" id="RU365095"/>
    </source>
</evidence>
<dbReference type="Pfam" id="PF01182">
    <property type="entry name" value="Glucosamine_iso"/>
    <property type="match status" value="1"/>
</dbReference>
<organism evidence="9">
    <name type="scientific">Solibacter usitatus (strain Ellin6076)</name>
    <dbReference type="NCBI Taxonomy" id="234267"/>
    <lineage>
        <taxon>Bacteria</taxon>
        <taxon>Pseudomonadati</taxon>
        <taxon>Acidobacteriota</taxon>
        <taxon>Terriglobia</taxon>
        <taxon>Bryobacterales</taxon>
        <taxon>Solibacteraceae</taxon>
        <taxon>Candidatus Solibacter</taxon>
    </lineage>
</organism>
<dbReference type="OrthoDB" id="9810967at2"/>
<comment type="catalytic activity">
    <reaction evidence="1 7">
        <text>6-phospho-D-glucono-1,5-lactone + H2O = 6-phospho-D-gluconate + H(+)</text>
        <dbReference type="Rhea" id="RHEA:12556"/>
        <dbReference type="ChEBI" id="CHEBI:15377"/>
        <dbReference type="ChEBI" id="CHEBI:15378"/>
        <dbReference type="ChEBI" id="CHEBI:57955"/>
        <dbReference type="ChEBI" id="CHEBI:58759"/>
        <dbReference type="EC" id="3.1.1.31"/>
    </reaction>
</comment>
<dbReference type="HOGENOM" id="CLU_053947_2_0_0"/>
<comment type="pathway">
    <text evidence="3 7">Carbohydrate degradation; pentose phosphate pathway; D-ribulose 5-phosphate from D-glucose 6-phosphate (oxidative stage): step 2/3.</text>
</comment>
<name>Q01VT6_SOLUE</name>
<dbReference type="PANTHER" id="PTHR11054">
    <property type="entry name" value="6-PHOSPHOGLUCONOLACTONASE"/>
    <property type="match status" value="1"/>
</dbReference>
<comment type="function">
    <text evidence="2 7">Hydrolysis of 6-phosphogluconolactone to 6-phosphogluconate.</text>
</comment>
<evidence type="ECO:0000256" key="6">
    <source>
        <dbReference type="ARBA" id="ARBA00020337"/>
    </source>
</evidence>
<dbReference type="Gene3D" id="3.40.50.1360">
    <property type="match status" value="1"/>
</dbReference>
<dbReference type="InterPro" id="IPR037171">
    <property type="entry name" value="NagB/RpiA_transferase-like"/>
</dbReference>
<dbReference type="EMBL" id="CP000473">
    <property type="protein sequence ID" value="ABJ86229.1"/>
    <property type="molecule type" value="Genomic_DNA"/>
</dbReference>
<protein>
    <recommendedName>
        <fullName evidence="6 7">6-phosphogluconolactonase</fullName>
        <shortName evidence="7">6PGL</shortName>
        <ecNumber evidence="5 7">3.1.1.31</ecNumber>
    </recommendedName>
</protein>
<dbReference type="NCBIfam" id="TIGR01198">
    <property type="entry name" value="pgl"/>
    <property type="match status" value="1"/>
</dbReference>
<dbReference type="CDD" id="cd01400">
    <property type="entry name" value="6PGL"/>
    <property type="match status" value="1"/>
</dbReference>
<dbReference type="UniPathway" id="UPA00115">
    <property type="reaction ID" value="UER00409"/>
</dbReference>
<evidence type="ECO:0000256" key="2">
    <source>
        <dbReference type="ARBA" id="ARBA00002681"/>
    </source>
</evidence>